<dbReference type="InterPro" id="IPR008991">
    <property type="entry name" value="Translation_prot_SH3-like_sf"/>
</dbReference>
<dbReference type="Pfam" id="PF00467">
    <property type="entry name" value="KOW"/>
    <property type="match status" value="1"/>
</dbReference>
<evidence type="ECO:0000256" key="2">
    <source>
        <dbReference type="ARBA" id="ARBA00023274"/>
    </source>
</evidence>
<evidence type="ECO:0000313" key="4">
    <source>
        <dbReference type="EMBL" id="SDW98521.1"/>
    </source>
</evidence>
<accession>A0A1H2Y0D9</accession>
<dbReference type="SUPFAM" id="SSF50104">
    <property type="entry name" value="Translation proteins SH3-like domain"/>
    <property type="match status" value="1"/>
</dbReference>
<evidence type="ECO:0000256" key="1">
    <source>
        <dbReference type="ARBA" id="ARBA00022980"/>
    </source>
</evidence>
<dbReference type="OrthoDB" id="5244at2"/>
<dbReference type="InterPro" id="IPR014722">
    <property type="entry name" value="Rib_uL2_dom2"/>
</dbReference>
<protein>
    <submittedName>
        <fullName evidence="4">Ribosomal protein L14E/L6E/L27E</fullName>
    </submittedName>
</protein>
<dbReference type="GO" id="GO:0005840">
    <property type="term" value="C:ribosome"/>
    <property type="evidence" value="ECO:0007669"/>
    <property type="project" value="UniProtKB-KW"/>
</dbReference>
<proteinExistence type="predicted"/>
<dbReference type="Gene3D" id="2.30.30.30">
    <property type="match status" value="1"/>
</dbReference>
<dbReference type="Proteomes" id="UP000199488">
    <property type="component" value="Unassembled WGS sequence"/>
</dbReference>
<dbReference type="EMBL" id="FNNC01000008">
    <property type="protein sequence ID" value="SDW98521.1"/>
    <property type="molecule type" value="Genomic_DNA"/>
</dbReference>
<gene>
    <name evidence="4" type="ORF">SAMN05421781_2957</name>
</gene>
<keyword evidence="1 4" id="KW-0689">Ribosomal protein</keyword>
<reference evidence="4 5" key="1">
    <citation type="submission" date="2016-10" db="EMBL/GenBank/DDBJ databases">
        <authorList>
            <person name="de Groot N.N."/>
        </authorList>
    </citation>
    <scope>NUCLEOTIDE SEQUENCE [LARGE SCALE GENOMIC DNA]</scope>
    <source>
        <strain evidence="4 5">DSM 23126</strain>
    </source>
</reference>
<dbReference type="InterPro" id="IPR005824">
    <property type="entry name" value="KOW"/>
</dbReference>
<dbReference type="CDD" id="cd06088">
    <property type="entry name" value="KOW_RPL14"/>
    <property type="match status" value="1"/>
</dbReference>
<dbReference type="AlphaFoldDB" id="A0A1H2Y0D9"/>
<sequence>MKDSESRRPDLGQIVRVTRGREAGQYAVVIDVLDDKFLMLADGERRKFDRGKKKNTSHVELLSYISPEVQSSLIETGRVTNAKIRHALYTFFEQEALFEKEN</sequence>
<name>A0A1H2Y0D9_9BACI</name>
<dbReference type="STRING" id="1122204.SAMN05421781_2957"/>
<organism evidence="4 5">
    <name type="scientific">Marinococcus luteus</name>
    <dbReference type="NCBI Taxonomy" id="1122204"/>
    <lineage>
        <taxon>Bacteria</taxon>
        <taxon>Bacillati</taxon>
        <taxon>Bacillota</taxon>
        <taxon>Bacilli</taxon>
        <taxon>Bacillales</taxon>
        <taxon>Bacillaceae</taxon>
        <taxon>Marinococcus</taxon>
    </lineage>
</organism>
<keyword evidence="2" id="KW-0687">Ribonucleoprotein</keyword>
<keyword evidence="5" id="KW-1185">Reference proteome</keyword>
<evidence type="ECO:0000259" key="3">
    <source>
        <dbReference type="Pfam" id="PF00467"/>
    </source>
</evidence>
<dbReference type="InterPro" id="IPR041985">
    <property type="entry name" value="Ribosomal_eL14_KOW"/>
</dbReference>
<feature type="domain" description="KOW" evidence="3">
    <location>
        <begin position="12"/>
        <end position="36"/>
    </location>
</feature>
<dbReference type="GO" id="GO:1990904">
    <property type="term" value="C:ribonucleoprotein complex"/>
    <property type="evidence" value="ECO:0007669"/>
    <property type="project" value="UniProtKB-KW"/>
</dbReference>
<evidence type="ECO:0000313" key="5">
    <source>
        <dbReference type="Proteomes" id="UP000199488"/>
    </source>
</evidence>
<dbReference type="RefSeq" id="WP_022794489.1">
    <property type="nucleotide sequence ID" value="NZ_FNNC01000008.1"/>
</dbReference>